<proteinExistence type="predicted"/>
<evidence type="ECO:0008006" key="3">
    <source>
        <dbReference type="Google" id="ProtNLM"/>
    </source>
</evidence>
<accession>A0A0P1EWQ6</accession>
<gene>
    <name evidence="1" type="ORF">THS5294_00733</name>
</gene>
<evidence type="ECO:0000313" key="1">
    <source>
        <dbReference type="EMBL" id="CUH59447.1"/>
    </source>
</evidence>
<reference evidence="1 2" key="1">
    <citation type="submission" date="2015-09" db="EMBL/GenBank/DDBJ databases">
        <authorList>
            <consortium name="Swine Surveillance"/>
        </authorList>
    </citation>
    <scope>NUCLEOTIDE SEQUENCE [LARGE SCALE GENOMIC DNA]</scope>
    <source>
        <strain evidence="1 2">CECT 5294</strain>
    </source>
</reference>
<dbReference type="EMBL" id="CYRX01000010">
    <property type="protein sequence ID" value="CUH59447.1"/>
    <property type="molecule type" value="Genomic_DNA"/>
</dbReference>
<dbReference type="RefSeq" id="WP_058122651.1">
    <property type="nucleotide sequence ID" value="NZ_CYRX01000010.1"/>
</dbReference>
<evidence type="ECO:0000313" key="2">
    <source>
        <dbReference type="Proteomes" id="UP000051298"/>
    </source>
</evidence>
<protein>
    <recommendedName>
        <fullName evidence="3">Lipoprotein</fullName>
    </recommendedName>
</protein>
<dbReference type="PROSITE" id="PS51257">
    <property type="entry name" value="PROKAR_LIPOPROTEIN"/>
    <property type="match status" value="1"/>
</dbReference>
<organism evidence="1 2">
    <name type="scientific">Thalassobacter stenotrophicus</name>
    <dbReference type="NCBI Taxonomy" id="266809"/>
    <lineage>
        <taxon>Bacteria</taxon>
        <taxon>Pseudomonadati</taxon>
        <taxon>Pseudomonadota</taxon>
        <taxon>Alphaproteobacteria</taxon>
        <taxon>Rhodobacterales</taxon>
        <taxon>Roseobacteraceae</taxon>
        <taxon>Thalassobacter</taxon>
    </lineage>
</organism>
<sequence>MTRILFIVPIVLAGCAMPMEAWINPGVEATRAERALLTCEAEARQDFPVVMQTEWNSSITIGGRFCDDPFCFGAARGLPTARQRDVNADLRVRSVDLCMKEAGYTKVRVPQCPADITPLQLSRHPGSTNGICLVDGAFALSP</sequence>
<dbReference type="AlphaFoldDB" id="A0A0P1EWQ6"/>
<name>A0A0P1EWQ6_9RHOB</name>
<dbReference type="STRING" id="266809.PM03_03995"/>
<dbReference type="Proteomes" id="UP000051298">
    <property type="component" value="Unassembled WGS sequence"/>
</dbReference>